<dbReference type="Pfam" id="PF16784">
    <property type="entry name" value="HNHc_6"/>
    <property type="match status" value="1"/>
</dbReference>
<sequence>MVIKGYISQYDGEALTIIAPFSDEYYLHKQQIIDCEVYLTDGRQLSPKQRNKIFALVNDISAWMSGFDKKKLVFNETLRELQLNYLLEISPENVRRQLTQNYCQLSGIDLFSLADRTQDTVDMNTARDFIDWLVELCVAYGIPCNDTLLNRCEDIGRYLYACVANRRCAVCGAKADIHEYDRVGNGRNRSKIHHTDQRVQPLCRKHHNEVDNIGQKSFDEKYHITWIELDDYLCEKIGWRK</sequence>
<dbReference type="Proteomes" id="UP000623678">
    <property type="component" value="Unassembled WGS sequence"/>
</dbReference>
<name>A0A926ETJ0_9FIRM</name>
<evidence type="ECO:0000313" key="2">
    <source>
        <dbReference type="Proteomes" id="UP000623678"/>
    </source>
</evidence>
<protein>
    <submittedName>
        <fullName evidence="1">Uncharacterized protein</fullName>
    </submittedName>
</protein>
<organism evidence="1 2">
    <name type="scientific">Youxingia wuxianensis</name>
    <dbReference type="NCBI Taxonomy" id="2763678"/>
    <lineage>
        <taxon>Bacteria</taxon>
        <taxon>Bacillati</taxon>
        <taxon>Bacillota</taxon>
        <taxon>Clostridia</taxon>
        <taxon>Eubacteriales</taxon>
        <taxon>Oscillospiraceae</taxon>
        <taxon>Youxingia</taxon>
    </lineage>
</organism>
<evidence type="ECO:0000313" key="1">
    <source>
        <dbReference type="EMBL" id="MBC8586074.1"/>
    </source>
</evidence>
<proteinExistence type="predicted"/>
<dbReference type="EMBL" id="JACRTD010000008">
    <property type="protein sequence ID" value="MBC8586074.1"/>
    <property type="molecule type" value="Genomic_DNA"/>
</dbReference>
<dbReference type="InterPro" id="IPR041242">
    <property type="entry name" value="HNHc_6"/>
</dbReference>
<dbReference type="AlphaFoldDB" id="A0A926ETJ0"/>
<gene>
    <name evidence="1" type="ORF">H8705_10820</name>
</gene>
<dbReference type="RefSeq" id="WP_262395799.1">
    <property type="nucleotide sequence ID" value="NZ_JACRTD010000008.1"/>
</dbReference>
<reference evidence="1" key="1">
    <citation type="submission" date="2020-08" db="EMBL/GenBank/DDBJ databases">
        <title>Genome public.</title>
        <authorList>
            <person name="Liu C."/>
            <person name="Sun Q."/>
        </authorList>
    </citation>
    <scope>NUCLEOTIDE SEQUENCE</scope>
    <source>
        <strain evidence="1">NSJ-64</strain>
    </source>
</reference>
<accession>A0A926ETJ0</accession>
<keyword evidence="2" id="KW-1185">Reference proteome</keyword>
<comment type="caution">
    <text evidence="1">The sequence shown here is derived from an EMBL/GenBank/DDBJ whole genome shotgun (WGS) entry which is preliminary data.</text>
</comment>